<keyword evidence="5" id="KW-1185">Reference proteome</keyword>
<dbReference type="Gene3D" id="2.120.10.30">
    <property type="entry name" value="TolB, C-terminal domain"/>
    <property type="match status" value="1"/>
</dbReference>
<dbReference type="PANTHER" id="PTHR47572:SF4">
    <property type="entry name" value="LACTONASE DRP35"/>
    <property type="match status" value="1"/>
</dbReference>
<comment type="caution">
    <text evidence="4">The sequence shown here is derived from an EMBL/GenBank/DDBJ whole genome shotgun (WGS) entry which is preliminary data.</text>
</comment>
<evidence type="ECO:0000259" key="3">
    <source>
        <dbReference type="Pfam" id="PF08450"/>
    </source>
</evidence>
<evidence type="ECO:0000313" key="5">
    <source>
        <dbReference type="Proteomes" id="UP001595914"/>
    </source>
</evidence>
<dbReference type="EMBL" id="JBHSFO010000015">
    <property type="protein sequence ID" value="MFC4606162.1"/>
    <property type="molecule type" value="Genomic_DNA"/>
</dbReference>
<gene>
    <name evidence="4" type="ORF">ACFO6S_20895</name>
</gene>
<protein>
    <submittedName>
        <fullName evidence="4">SMP-30/gluconolactonase/LRE family protein</fullName>
    </submittedName>
</protein>
<dbReference type="RefSeq" id="WP_378419888.1">
    <property type="nucleotide sequence ID" value="NZ_JBHSFO010000015.1"/>
</dbReference>
<accession>A0ABV9FWI4</accession>
<dbReference type="InterPro" id="IPR013658">
    <property type="entry name" value="SGL"/>
</dbReference>
<proteinExistence type="inferred from homology"/>
<feature type="domain" description="SMP-30/Gluconolactonase/LRE-like region" evidence="3">
    <location>
        <begin position="14"/>
        <end position="256"/>
    </location>
</feature>
<keyword evidence="2" id="KW-0378">Hydrolase</keyword>
<dbReference type="PANTHER" id="PTHR47572">
    <property type="entry name" value="LIPOPROTEIN-RELATED"/>
    <property type="match status" value="1"/>
</dbReference>
<dbReference type="InterPro" id="IPR051262">
    <property type="entry name" value="SMP-30/CGR1_Lactonase"/>
</dbReference>
<comment type="similarity">
    <text evidence="1">Belongs to the SMP-30/CGR1 family.</text>
</comment>
<dbReference type="InterPro" id="IPR011042">
    <property type="entry name" value="6-blade_b-propeller_TolB-like"/>
</dbReference>
<dbReference type="Proteomes" id="UP001595914">
    <property type="component" value="Unassembled WGS sequence"/>
</dbReference>
<organism evidence="4 5">
    <name type="scientific">Rhodococcus kronopolitis</name>
    <dbReference type="NCBI Taxonomy" id="1460226"/>
    <lineage>
        <taxon>Bacteria</taxon>
        <taxon>Bacillati</taxon>
        <taxon>Actinomycetota</taxon>
        <taxon>Actinomycetes</taxon>
        <taxon>Mycobacteriales</taxon>
        <taxon>Nocardiaceae</taxon>
        <taxon>Rhodococcus</taxon>
    </lineage>
</organism>
<dbReference type="SUPFAM" id="SSF63829">
    <property type="entry name" value="Calcium-dependent phosphotriesterase"/>
    <property type="match status" value="1"/>
</dbReference>
<evidence type="ECO:0000256" key="1">
    <source>
        <dbReference type="ARBA" id="ARBA00008853"/>
    </source>
</evidence>
<dbReference type="Pfam" id="PF08450">
    <property type="entry name" value="SGL"/>
    <property type="match status" value="1"/>
</dbReference>
<sequence>MTVITDTLIEGLTFPTGARWHDGHLWFSDTHACEVLAYDPGTGALNTVAEVPGRPSGLGFLPDGRLLVASTVDRTVLRREVDGTLVVHADVSGIATWHVNDMCVDRTGRAYLGNHGDDSTPPSPPRAADLAMIEPDGTVHAVATDMMFAGGMVVTAAGDTLVVAEARATPGRLTAFTVEPDGSLAQRRVLAEFDPGVSPYGLAVDGEDGIWVASPVSGEAIRVDATGTVTDRLAVPDPYTLALGGADGRDLFVGTATTWVPEEAADRRTGAVRLLRVTVPAARP</sequence>
<evidence type="ECO:0000256" key="2">
    <source>
        <dbReference type="ARBA" id="ARBA00022801"/>
    </source>
</evidence>
<evidence type="ECO:0000313" key="4">
    <source>
        <dbReference type="EMBL" id="MFC4606162.1"/>
    </source>
</evidence>
<name>A0ABV9FWI4_9NOCA</name>
<reference evidence="5" key="1">
    <citation type="journal article" date="2019" name="Int. J. Syst. Evol. Microbiol.">
        <title>The Global Catalogue of Microorganisms (GCM) 10K type strain sequencing project: providing services to taxonomists for standard genome sequencing and annotation.</title>
        <authorList>
            <consortium name="The Broad Institute Genomics Platform"/>
            <consortium name="The Broad Institute Genome Sequencing Center for Infectious Disease"/>
            <person name="Wu L."/>
            <person name="Ma J."/>
        </authorList>
    </citation>
    <scope>NUCLEOTIDE SEQUENCE [LARGE SCALE GENOMIC DNA]</scope>
    <source>
        <strain evidence="5">CCUG 54520</strain>
    </source>
</reference>